<evidence type="ECO:0000313" key="1">
    <source>
        <dbReference type="EMBL" id="EKF40845.1"/>
    </source>
</evidence>
<keyword evidence="2" id="KW-1185">Reference proteome</keyword>
<dbReference type="EMBL" id="AMSI01000014">
    <property type="protein sequence ID" value="EKF40845.1"/>
    <property type="molecule type" value="Genomic_DNA"/>
</dbReference>
<reference evidence="1 2" key="1">
    <citation type="journal article" date="2012" name="J. Bacteriol.">
        <title>Genome Sequence of Nitratireductor indicus Type Strain C115.</title>
        <authorList>
            <person name="Lai Q."/>
            <person name="Li G."/>
            <person name="Yu Z."/>
            <person name="Shao Z."/>
        </authorList>
    </citation>
    <scope>NUCLEOTIDE SEQUENCE [LARGE SCALE GENOMIC DNA]</scope>
    <source>
        <strain evidence="1 2">C115</strain>
    </source>
</reference>
<gene>
    <name evidence="1" type="ORF">NA8A_18177</name>
</gene>
<sequence>MNIFDARARHNGYIRIGEFRAGEHGEYKPVMENGEVRPFQTAREAREAAQASLIAYMNGKYTSTRQKAEYRWKAETVFRPGKKPIPVEAR</sequence>
<name>K2NN45_9HYPH</name>
<proteinExistence type="predicted"/>
<dbReference type="STRING" id="721133.SAMN05216176_102661"/>
<dbReference type="AlphaFoldDB" id="K2NN45"/>
<protein>
    <submittedName>
        <fullName evidence="1">Uncharacterized protein</fullName>
    </submittedName>
</protein>
<organism evidence="1 2">
    <name type="scientific">Nitratireductor indicus C115</name>
    <dbReference type="NCBI Taxonomy" id="1231190"/>
    <lineage>
        <taxon>Bacteria</taxon>
        <taxon>Pseudomonadati</taxon>
        <taxon>Pseudomonadota</taxon>
        <taxon>Alphaproteobacteria</taxon>
        <taxon>Hyphomicrobiales</taxon>
        <taxon>Phyllobacteriaceae</taxon>
        <taxon>Nitratireductor</taxon>
    </lineage>
</organism>
<accession>K2NN45</accession>
<dbReference type="PATRIC" id="fig|1231190.3.peg.3754"/>
<dbReference type="RefSeq" id="WP_009451837.1">
    <property type="nucleotide sequence ID" value="NZ_AMSI01000014.1"/>
</dbReference>
<dbReference type="Proteomes" id="UP000007374">
    <property type="component" value="Unassembled WGS sequence"/>
</dbReference>
<comment type="caution">
    <text evidence="1">The sequence shown here is derived from an EMBL/GenBank/DDBJ whole genome shotgun (WGS) entry which is preliminary data.</text>
</comment>
<evidence type="ECO:0000313" key="2">
    <source>
        <dbReference type="Proteomes" id="UP000007374"/>
    </source>
</evidence>